<dbReference type="Proteomes" id="UP000325313">
    <property type="component" value="Unassembled WGS sequence"/>
</dbReference>
<sequence>MWYVVQIILHRVPGNLLREVWWGRMREEPATDAFHGQMARLATNVTLNWQRLSLTYVKHISQPVFSSINHVFGEKVDCGNFCQKYCYDHTNHKYFHVGSELWVCCISKGKSLGLDHRMWIEIQGCFFYVRRKIA</sequence>
<name>A0A5B0SEX1_PUCGR</name>
<organism evidence="1 2">
    <name type="scientific">Puccinia graminis f. sp. tritici</name>
    <dbReference type="NCBI Taxonomy" id="56615"/>
    <lineage>
        <taxon>Eukaryota</taxon>
        <taxon>Fungi</taxon>
        <taxon>Dikarya</taxon>
        <taxon>Basidiomycota</taxon>
        <taxon>Pucciniomycotina</taxon>
        <taxon>Pucciniomycetes</taxon>
        <taxon>Pucciniales</taxon>
        <taxon>Pucciniaceae</taxon>
        <taxon>Puccinia</taxon>
    </lineage>
</organism>
<evidence type="ECO:0000313" key="2">
    <source>
        <dbReference type="Proteomes" id="UP000325313"/>
    </source>
</evidence>
<dbReference type="AlphaFoldDB" id="A0A5B0SEX1"/>
<gene>
    <name evidence="1" type="ORF">PGTUg99_006374</name>
</gene>
<dbReference type="EMBL" id="VDEP01000042">
    <property type="protein sequence ID" value="KAA1135004.1"/>
    <property type="molecule type" value="Genomic_DNA"/>
</dbReference>
<reference evidence="1 2" key="1">
    <citation type="submission" date="2019-05" db="EMBL/GenBank/DDBJ databases">
        <title>Emergence of the Ug99 lineage of the wheat stem rust pathogen through somatic hybridization.</title>
        <authorList>
            <person name="Li F."/>
            <person name="Upadhyaya N.M."/>
            <person name="Sperschneider J."/>
            <person name="Matny O."/>
            <person name="Nguyen-Phuc H."/>
            <person name="Mago R."/>
            <person name="Raley C."/>
            <person name="Miller M.E."/>
            <person name="Silverstein K.A.T."/>
            <person name="Henningsen E."/>
            <person name="Hirsch C.D."/>
            <person name="Visser B."/>
            <person name="Pretorius Z.A."/>
            <person name="Steffenson B.J."/>
            <person name="Schwessinger B."/>
            <person name="Dodds P.N."/>
            <person name="Figueroa M."/>
        </authorList>
    </citation>
    <scope>NUCLEOTIDE SEQUENCE [LARGE SCALE GENOMIC DNA]</scope>
    <source>
        <strain evidence="1 2">Ug99</strain>
    </source>
</reference>
<proteinExistence type="predicted"/>
<evidence type="ECO:0000313" key="1">
    <source>
        <dbReference type="EMBL" id="KAA1135004.1"/>
    </source>
</evidence>
<accession>A0A5B0SEX1</accession>
<comment type="caution">
    <text evidence="1">The sequence shown here is derived from an EMBL/GenBank/DDBJ whole genome shotgun (WGS) entry which is preliminary data.</text>
</comment>
<protein>
    <submittedName>
        <fullName evidence="1">Uncharacterized protein</fullName>
    </submittedName>
</protein>